<sequence>MEDPIMASGMAPFIELLGKVPEFNNYKPYFEKIKANYLQRVRDIIEEHHFFSISTTLPFIWALKIKAFEIEDLIKQKELRAKFYSLGGFIEDVTRMLDRFDRLGYFEEL</sequence>
<dbReference type="HOGENOM" id="CLU_2186660_0_0_1"/>
<evidence type="ECO:0000313" key="2">
    <source>
        <dbReference type="Proteomes" id="UP000008744"/>
    </source>
</evidence>
<dbReference type="Proteomes" id="UP000008744">
    <property type="component" value="Unassembled WGS sequence"/>
</dbReference>
<dbReference type="EMBL" id="CH479182">
    <property type="protein sequence ID" value="EDW34161.1"/>
    <property type="molecule type" value="Genomic_DNA"/>
</dbReference>
<evidence type="ECO:0000313" key="1">
    <source>
        <dbReference type="EMBL" id="EDW34161.1"/>
    </source>
</evidence>
<proteinExistence type="predicted"/>
<organism evidence="2">
    <name type="scientific">Drosophila persimilis</name>
    <name type="common">Fruit fly</name>
    <dbReference type="NCBI Taxonomy" id="7234"/>
    <lineage>
        <taxon>Eukaryota</taxon>
        <taxon>Metazoa</taxon>
        <taxon>Ecdysozoa</taxon>
        <taxon>Arthropoda</taxon>
        <taxon>Hexapoda</taxon>
        <taxon>Insecta</taxon>
        <taxon>Pterygota</taxon>
        <taxon>Neoptera</taxon>
        <taxon>Endopterygota</taxon>
        <taxon>Diptera</taxon>
        <taxon>Brachycera</taxon>
        <taxon>Muscomorpha</taxon>
        <taxon>Ephydroidea</taxon>
        <taxon>Drosophilidae</taxon>
        <taxon>Drosophila</taxon>
        <taxon>Sophophora</taxon>
    </lineage>
</organism>
<reference evidence="1 2" key="1">
    <citation type="journal article" date="2007" name="Nature">
        <title>Evolution of genes and genomes on the Drosophila phylogeny.</title>
        <authorList>
            <consortium name="Drosophila 12 Genomes Consortium"/>
            <person name="Clark A.G."/>
            <person name="Eisen M.B."/>
            <person name="Smith D.R."/>
            <person name="Bergman C.M."/>
            <person name="Oliver B."/>
            <person name="Markow T.A."/>
            <person name="Kaufman T.C."/>
            <person name="Kellis M."/>
            <person name="Gelbart W."/>
            <person name="Iyer V.N."/>
            <person name="Pollard D.A."/>
            <person name="Sackton T.B."/>
            <person name="Larracuente A.M."/>
            <person name="Singh N.D."/>
            <person name="Abad J.P."/>
            <person name="Abt D.N."/>
            <person name="Adryan B."/>
            <person name="Aguade M."/>
            <person name="Akashi H."/>
            <person name="Anderson W.W."/>
            <person name="Aquadro C.F."/>
            <person name="Ardell D.H."/>
            <person name="Arguello R."/>
            <person name="Artieri C.G."/>
            <person name="Barbash D.A."/>
            <person name="Barker D."/>
            <person name="Barsanti P."/>
            <person name="Batterham P."/>
            <person name="Batzoglou S."/>
            <person name="Begun D."/>
            <person name="Bhutkar A."/>
            <person name="Blanco E."/>
            <person name="Bosak S.A."/>
            <person name="Bradley R.K."/>
            <person name="Brand A.D."/>
            <person name="Brent M.R."/>
            <person name="Brooks A.N."/>
            <person name="Brown R.H."/>
            <person name="Butlin R.K."/>
            <person name="Caggese C."/>
            <person name="Calvi B.R."/>
            <person name="Bernardo de Carvalho A."/>
            <person name="Caspi A."/>
            <person name="Castrezana S."/>
            <person name="Celniker S.E."/>
            <person name="Chang J.L."/>
            <person name="Chapple C."/>
            <person name="Chatterji S."/>
            <person name="Chinwalla A."/>
            <person name="Civetta A."/>
            <person name="Clifton S.W."/>
            <person name="Comeron J.M."/>
            <person name="Costello J.C."/>
            <person name="Coyne J.A."/>
            <person name="Daub J."/>
            <person name="David R.G."/>
            <person name="Delcher A.L."/>
            <person name="Delehaunty K."/>
            <person name="Do C.B."/>
            <person name="Ebling H."/>
            <person name="Edwards K."/>
            <person name="Eickbush T."/>
            <person name="Evans J.D."/>
            <person name="Filipski A."/>
            <person name="Findeiss S."/>
            <person name="Freyhult E."/>
            <person name="Fulton L."/>
            <person name="Fulton R."/>
            <person name="Garcia A.C."/>
            <person name="Gardiner A."/>
            <person name="Garfield D.A."/>
            <person name="Garvin B.E."/>
            <person name="Gibson G."/>
            <person name="Gilbert D."/>
            <person name="Gnerre S."/>
            <person name="Godfrey J."/>
            <person name="Good R."/>
            <person name="Gotea V."/>
            <person name="Gravely B."/>
            <person name="Greenberg A.J."/>
            <person name="Griffiths-Jones S."/>
            <person name="Gross S."/>
            <person name="Guigo R."/>
            <person name="Gustafson E.A."/>
            <person name="Haerty W."/>
            <person name="Hahn M.W."/>
            <person name="Halligan D.L."/>
            <person name="Halpern A.L."/>
            <person name="Halter G.M."/>
            <person name="Han M.V."/>
            <person name="Heger A."/>
            <person name="Hillier L."/>
            <person name="Hinrichs A.S."/>
            <person name="Holmes I."/>
            <person name="Hoskins R.A."/>
            <person name="Hubisz M.J."/>
            <person name="Hultmark D."/>
            <person name="Huntley M.A."/>
            <person name="Jaffe D.B."/>
            <person name="Jagadeeshan S."/>
            <person name="Jeck W.R."/>
            <person name="Johnson J."/>
            <person name="Jones C.D."/>
            <person name="Jordan W.C."/>
            <person name="Karpen G.H."/>
            <person name="Kataoka E."/>
            <person name="Keightley P.D."/>
            <person name="Kheradpour P."/>
            <person name="Kirkness E.F."/>
            <person name="Koerich L.B."/>
            <person name="Kristiansen K."/>
            <person name="Kudrna D."/>
            <person name="Kulathinal R.J."/>
            <person name="Kumar S."/>
            <person name="Kwok R."/>
            <person name="Lander E."/>
            <person name="Langley C.H."/>
            <person name="Lapoint R."/>
            <person name="Lazzaro B.P."/>
            <person name="Lee S.J."/>
            <person name="Levesque L."/>
            <person name="Li R."/>
            <person name="Lin C.F."/>
            <person name="Lin M.F."/>
            <person name="Lindblad-Toh K."/>
            <person name="Llopart A."/>
            <person name="Long M."/>
            <person name="Low L."/>
            <person name="Lozovsky E."/>
            <person name="Lu J."/>
            <person name="Luo M."/>
            <person name="Machado C.A."/>
            <person name="Makalowski W."/>
            <person name="Marzo M."/>
            <person name="Matsuda M."/>
            <person name="Matzkin L."/>
            <person name="McAllister B."/>
            <person name="McBride C.S."/>
            <person name="McKernan B."/>
            <person name="McKernan K."/>
            <person name="Mendez-Lago M."/>
            <person name="Minx P."/>
            <person name="Mollenhauer M.U."/>
            <person name="Montooth K."/>
            <person name="Mount S.M."/>
            <person name="Mu X."/>
            <person name="Myers E."/>
            <person name="Negre B."/>
            <person name="Newfeld S."/>
            <person name="Nielsen R."/>
            <person name="Noor M.A."/>
            <person name="O'Grady P."/>
            <person name="Pachter L."/>
            <person name="Papaceit M."/>
            <person name="Parisi M.J."/>
            <person name="Parisi M."/>
            <person name="Parts L."/>
            <person name="Pedersen J.S."/>
            <person name="Pesole G."/>
            <person name="Phillippy A.M."/>
            <person name="Ponting C.P."/>
            <person name="Pop M."/>
            <person name="Porcelli D."/>
            <person name="Powell J.R."/>
            <person name="Prohaska S."/>
            <person name="Pruitt K."/>
            <person name="Puig M."/>
            <person name="Quesneville H."/>
            <person name="Ram K.R."/>
            <person name="Rand D."/>
            <person name="Rasmussen M.D."/>
            <person name="Reed L.K."/>
            <person name="Reenan R."/>
            <person name="Reily A."/>
            <person name="Remington K.A."/>
            <person name="Rieger T.T."/>
            <person name="Ritchie M.G."/>
            <person name="Robin C."/>
            <person name="Rogers Y.H."/>
            <person name="Rohde C."/>
            <person name="Rozas J."/>
            <person name="Rubenfield M.J."/>
            <person name="Ruiz A."/>
            <person name="Russo S."/>
            <person name="Salzberg S.L."/>
            <person name="Sanchez-Gracia A."/>
            <person name="Saranga D.J."/>
            <person name="Sato H."/>
            <person name="Schaeffer S.W."/>
            <person name="Schatz M.C."/>
            <person name="Schlenke T."/>
            <person name="Schwartz R."/>
            <person name="Segarra C."/>
            <person name="Singh R.S."/>
            <person name="Sirot L."/>
            <person name="Sirota M."/>
            <person name="Sisneros N.B."/>
            <person name="Smith C.D."/>
            <person name="Smith T.F."/>
            <person name="Spieth J."/>
            <person name="Stage D.E."/>
            <person name="Stark A."/>
            <person name="Stephan W."/>
            <person name="Strausberg R.L."/>
            <person name="Strempel S."/>
            <person name="Sturgill D."/>
            <person name="Sutton G."/>
            <person name="Sutton G.G."/>
            <person name="Tao W."/>
            <person name="Teichmann S."/>
            <person name="Tobari Y.N."/>
            <person name="Tomimura Y."/>
            <person name="Tsolas J.M."/>
            <person name="Valente V.L."/>
            <person name="Venter E."/>
            <person name="Venter J.C."/>
            <person name="Vicario S."/>
            <person name="Vieira F.G."/>
            <person name="Vilella A.J."/>
            <person name="Villasante A."/>
            <person name="Walenz B."/>
            <person name="Wang J."/>
            <person name="Wasserman M."/>
            <person name="Watts T."/>
            <person name="Wilson D."/>
            <person name="Wilson R.K."/>
            <person name="Wing R.A."/>
            <person name="Wolfner M.F."/>
            <person name="Wong A."/>
            <person name="Wong G.K."/>
            <person name="Wu C.I."/>
            <person name="Wu G."/>
            <person name="Yamamoto D."/>
            <person name="Yang H.P."/>
            <person name="Yang S.P."/>
            <person name="Yorke J.A."/>
            <person name="Yoshida K."/>
            <person name="Zdobnov E."/>
            <person name="Zhang P."/>
            <person name="Zhang Y."/>
            <person name="Zimin A.V."/>
            <person name="Baldwin J."/>
            <person name="Abdouelleil A."/>
            <person name="Abdulkadir J."/>
            <person name="Abebe A."/>
            <person name="Abera B."/>
            <person name="Abreu J."/>
            <person name="Acer S.C."/>
            <person name="Aftuck L."/>
            <person name="Alexander A."/>
            <person name="An P."/>
            <person name="Anderson E."/>
            <person name="Anderson S."/>
            <person name="Arachi H."/>
            <person name="Azer M."/>
            <person name="Bachantsang P."/>
            <person name="Barry A."/>
            <person name="Bayul T."/>
            <person name="Berlin A."/>
            <person name="Bessette D."/>
            <person name="Bloom T."/>
            <person name="Blye J."/>
            <person name="Boguslavskiy L."/>
            <person name="Bonnet C."/>
            <person name="Boukhgalter B."/>
            <person name="Bourzgui I."/>
            <person name="Brown A."/>
            <person name="Cahill P."/>
            <person name="Channer S."/>
            <person name="Cheshatsang Y."/>
            <person name="Chuda L."/>
            <person name="Citroen M."/>
            <person name="Collymore A."/>
            <person name="Cooke P."/>
            <person name="Costello M."/>
            <person name="D'Aco K."/>
            <person name="Daza R."/>
            <person name="De Haan G."/>
            <person name="DeGray S."/>
            <person name="DeMaso C."/>
            <person name="Dhargay N."/>
            <person name="Dooley K."/>
            <person name="Dooley E."/>
            <person name="Doricent M."/>
            <person name="Dorje P."/>
            <person name="Dorjee K."/>
            <person name="Dupes A."/>
            <person name="Elong R."/>
            <person name="Falk J."/>
            <person name="Farina A."/>
            <person name="Faro S."/>
            <person name="Ferguson D."/>
            <person name="Fisher S."/>
            <person name="Foley C.D."/>
            <person name="Franke A."/>
            <person name="Friedrich D."/>
            <person name="Gadbois L."/>
            <person name="Gearin G."/>
            <person name="Gearin C.R."/>
            <person name="Giannoukos G."/>
            <person name="Goode T."/>
            <person name="Graham J."/>
            <person name="Grandbois E."/>
            <person name="Grewal S."/>
            <person name="Gyaltsen K."/>
            <person name="Hafez N."/>
            <person name="Hagos B."/>
            <person name="Hall J."/>
            <person name="Henson C."/>
            <person name="Hollinger A."/>
            <person name="Honan T."/>
            <person name="Huard M.D."/>
            <person name="Hughes L."/>
            <person name="Hurhula B."/>
            <person name="Husby M.E."/>
            <person name="Kamat A."/>
            <person name="Kanga B."/>
            <person name="Kashin S."/>
            <person name="Khazanovich D."/>
            <person name="Kisner P."/>
            <person name="Lance K."/>
            <person name="Lara M."/>
            <person name="Lee W."/>
            <person name="Lennon N."/>
            <person name="Letendre F."/>
            <person name="LeVine R."/>
            <person name="Lipovsky A."/>
            <person name="Liu X."/>
            <person name="Liu J."/>
            <person name="Liu S."/>
            <person name="Lokyitsang T."/>
            <person name="Lokyitsang Y."/>
            <person name="Lubonja R."/>
            <person name="Lui A."/>
            <person name="MacDonald P."/>
            <person name="Magnisalis V."/>
            <person name="Maru K."/>
            <person name="Matthews C."/>
            <person name="McCusker W."/>
            <person name="McDonough S."/>
            <person name="Mehta T."/>
            <person name="Meldrim J."/>
            <person name="Meneus L."/>
            <person name="Mihai O."/>
            <person name="Mihalev A."/>
            <person name="Mihova T."/>
            <person name="Mittelman R."/>
            <person name="Mlenga V."/>
            <person name="Montmayeur A."/>
            <person name="Mulrain L."/>
            <person name="Navidi A."/>
            <person name="Naylor J."/>
            <person name="Negash T."/>
            <person name="Nguyen T."/>
            <person name="Nguyen N."/>
            <person name="Nicol R."/>
            <person name="Norbu C."/>
            <person name="Norbu N."/>
            <person name="Novod N."/>
            <person name="O'Neill B."/>
            <person name="Osman S."/>
            <person name="Markiewicz E."/>
            <person name="Oyono O.L."/>
            <person name="Patti C."/>
            <person name="Phunkhang P."/>
            <person name="Pierre F."/>
            <person name="Priest M."/>
            <person name="Raghuraman S."/>
            <person name="Rege F."/>
            <person name="Reyes R."/>
            <person name="Rise C."/>
            <person name="Rogov P."/>
            <person name="Ross K."/>
            <person name="Ryan E."/>
            <person name="Settipalli S."/>
            <person name="Shea T."/>
            <person name="Sherpa N."/>
            <person name="Shi L."/>
            <person name="Shih D."/>
            <person name="Sparrow T."/>
            <person name="Spaulding J."/>
            <person name="Stalker J."/>
            <person name="Stange-Thomann N."/>
            <person name="Stavropoulos S."/>
            <person name="Stone C."/>
            <person name="Strader C."/>
            <person name="Tesfaye S."/>
            <person name="Thomson T."/>
            <person name="Thoulutsang Y."/>
            <person name="Thoulutsang D."/>
            <person name="Topham K."/>
            <person name="Topping I."/>
            <person name="Tsamla T."/>
            <person name="Vassiliev H."/>
            <person name="Vo A."/>
            <person name="Wangchuk T."/>
            <person name="Wangdi T."/>
            <person name="Weiand M."/>
            <person name="Wilkinson J."/>
            <person name="Wilson A."/>
            <person name="Yadav S."/>
            <person name="Young G."/>
            <person name="Yu Q."/>
            <person name="Zembek L."/>
            <person name="Zhong D."/>
            <person name="Zimmer A."/>
            <person name="Zwirko Z."/>
            <person name="Jaffe D.B."/>
            <person name="Alvarez P."/>
            <person name="Brockman W."/>
            <person name="Butler J."/>
            <person name="Chin C."/>
            <person name="Gnerre S."/>
            <person name="Grabherr M."/>
            <person name="Kleber M."/>
            <person name="Mauceli E."/>
            <person name="MacCallum I."/>
        </authorList>
    </citation>
    <scope>NUCLEOTIDE SEQUENCE [LARGE SCALE GENOMIC DNA]</scope>
    <source>
        <strain evidence="2">MSH-3 / Tucson 14011-0111.49</strain>
    </source>
</reference>
<keyword evidence="2" id="KW-1185">Reference proteome</keyword>
<accession>B4GEX6</accession>
<dbReference type="PhylomeDB" id="B4GEX6"/>
<gene>
    <name evidence="1" type="primary">Dper\GL22095</name>
    <name evidence="1" type="ORF">Dper_GL22095</name>
</gene>
<dbReference type="AlphaFoldDB" id="B4GEX6"/>
<protein>
    <submittedName>
        <fullName evidence="1">GL22095</fullName>
    </submittedName>
</protein>
<name>B4GEX6_DROPE</name>